<dbReference type="OrthoDB" id="205198at2759"/>
<dbReference type="Gene3D" id="1.10.10.1200">
    <property type="entry name" value="MAGE homology domain, winged helix WH1 motif"/>
    <property type="match status" value="1"/>
</dbReference>
<dbReference type="InParanoid" id="A0A1S3FXV4"/>
<dbReference type="PANTHER" id="PTHR11736:SF85">
    <property type="entry name" value="MAGE DOMAIN-CONTAINING PROTEIN MAGEA13P-RELATED"/>
    <property type="match status" value="1"/>
</dbReference>
<evidence type="ECO:0000256" key="2">
    <source>
        <dbReference type="SAM" id="MobiDB-lite"/>
    </source>
</evidence>
<dbReference type="InterPro" id="IPR041898">
    <property type="entry name" value="MAGE_WH1"/>
</dbReference>
<proteinExistence type="predicted"/>
<evidence type="ECO:0000256" key="1">
    <source>
        <dbReference type="ARBA" id="ARBA00084104"/>
    </source>
</evidence>
<evidence type="ECO:0000259" key="3">
    <source>
        <dbReference type="PROSITE" id="PS50838"/>
    </source>
</evidence>
<feature type="compositionally biased region" description="Basic and acidic residues" evidence="2">
    <location>
        <begin position="51"/>
        <end position="71"/>
    </location>
</feature>
<dbReference type="InterPro" id="IPR037445">
    <property type="entry name" value="MAGE"/>
</dbReference>
<dbReference type="AlphaFoldDB" id="A0A1S3FXV4"/>
<dbReference type="RefSeq" id="XP_012881391.1">
    <property type="nucleotide sequence ID" value="XM_013025937.1"/>
</dbReference>
<dbReference type="FunCoup" id="A0A1S3FXV4">
    <property type="interactions" value="193"/>
</dbReference>
<feature type="compositionally biased region" description="Basic and acidic residues" evidence="2">
    <location>
        <begin position="1"/>
        <end position="14"/>
    </location>
</feature>
<dbReference type="InterPro" id="IPR041899">
    <property type="entry name" value="MAGE_WH2"/>
</dbReference>
<accession>A0A1S3FXV4</accession>
<dbReference type="SMART" id="SM01373">
    <property type="entry name" value="MAGE"/>
    <property type="match status" value="1"/>
</dbReference>
<dbReference type="FunFam" id="1.10.10.1210:FF:000001">
    <property type="entry name" value="melanoma-associated antigen D1"/>
    <property type="match status" value="1"/>
</dbReference>
<reference evidence="5" key="1">
    <citation type="submission" date="2025-08" db="UniProtKB">
        <authorList>
            <consortium name="RefSeq"/>
        </authorList>
    </citation>
    <scope>IDENTIFICATION</scope>
    <source>
        <tissue evidence="5">Kidney</tissue>
    </source>
</reference>
<keyword evidence="1" id="KW-0825">Tumor antigen</keyword>
<feature type="region of interest" description="Disordered" evidence="2">
    <location>
        <begin position="1"/>
        <end position="20"/>
    </location>
</feature>
<protein>
    <submittedName>
        <fullName evidence="5">MAGE domain-containing protein MAGEA13P</fullName>
    </submittedName>
</protein>
<dbReference type="InterPro" id="IPR002190">
    <property type="entry name" value="MHD_dom"/>
</dbReference>
<keyword evidence="4" id="KW-1185">Reference proteome</keyword>
<dbReference type="GO" id="GO:0005634">
    <property type="term" value="C:nucleus"/>
    <property type="evidence" value="ECO:0007669"/>
    <property type="project" value="TreeGrafter"/>
</dbReference>
<feature type="region of interest" description="Disordered" evidence="2">
    <location>
        <begin position="31"/>
        <end position="71"/>
    </location>
</feature>
<name>A0A1S3FXV4_DIPOR</name>
<dbReference type="PROSITE" id="PS50838">
    <property type="entry name" value="MAGE"/>
    <property type="match status" value="1"/>
</dbReference>
<dbReference type="PANTHER" id="PTHR11736">
    <property type="entry name" value="MELANOMA-ASSOCIATED ANTIGEN MAGE ANTIGEN"/>
    <property type="match status" value="1"/>
</dbReference>
<sequence>MPHGQKQHELHPDVDQDLQAQIEALSLSDADECLQEASSSSTTVEDTLSSKPKEGSSGRKKEGASASKAHPEAELLLTTSLGKKVSELVKYLSIKYTTKDRVTEEEIKKNVIKEFKNYYPMIFRNACECMEVVFGIEVKEVDPISHSYVLIKMLDLTYDGRCHNEQGLPQTGLLILILGLIFMEGNCAPEEKVWEILSMIGVYAEKKDFIYGDPKKLITEVFVQEKYLEYQLVPNSNPARYEFKWGPRAYAETSKMKVLQFFSKVSGSSPTAFVSLYKEALKDEEEKAKLALANVNAAPVTKAKSSSDSCPSDK</sequence>
<dbReference type="FunFam" id="1.10.10.1200:FF:000007">
    <property type="entry name" value="Melanoma-associated antigen C2"/>
    <property type="match status" value="1"/>
</dbReference>
<dbReference type="GeneID" id="105992857"/>
<evidence type="ECO:0000313" key="4">
    <source>
        <dbReference type="Proteomes" id="UP000081671"/>
    </source>
</evidence>
<feature type="compositionally biased region" description="Polar residues" evidence="2">
    <location>
        <begin position="36"/>
        <end position="50"/>
    </location>
</feature>
<dbReference type="Proteomes" id="UP000081671">
    <property type="component" value="Unplaced"/>
</dbReference>
<dbReference type="Pfam" id="PF01454">
    <property type="entry name" value="MAGE"/>
    <property type="match status" value="1"/>
</dbReference>
<dbReference type="GO" id="GO:0000122">
    <property type="term" value="P:negative regulation of transcription by RNA polymerase II"/>
    <property type="evidence" value="ECO:0007669"/>
    <property type="project" value="TreeGrafter"/>
</dbReference>
<dbReference type="KEGG" id="dord:105992857"/>
<feature type="domain" description="MAGE" evidence="3">
    <location>
        <begin position="81"/>
        <end position="280"/>
    </location>
</feature>
<dbReference type="Gene3D" id="1.10.10.1210">
    <property type="entry name" value="MAGE homology domain, winged helix WH2 motif"/>
    <property type="match status" value="1"/>
</dbReference>
<evidence type="ECO:0000313" key="5">
    <source>
        <dbReference type="RefSeq" id="XP_012881391.1"/>
    </source>
</evidence>
<gene>
    <name evidence="5" type="primary">LOC105992857</name>
</gene>
<organism evidence="4 5">
    <name type="scientific">Dipodomys ordii</name>
    <name type="common">Ord's kangaroo rat</name>
    <dbReference type="NCBI Taxonomy" id="10020"/>
    <lineage>
        <taxon>Eukaryota</taxon>
        <taxon>Metazoa</taxon>
        <taxon>Chordata</taxon>
        <taxon>Craniata</taxon>
        <taxon>Vertebrata</taxon>
        <taxon>Euteleostomi</taxon>
        <taxon>Mammalia</taxon>
        <taxon>Eutheria</taxon>
        <taxon>Euarchontoglires</taxon>
        <taxon>Glires</taxon>
        <taxon>Rodentia</taxon>
        <taxon>Castorimorpha</taxon>
        <taxon>Heteromyidae</taxon>
        <taxon>Dipodomyinae</taxon>
        <taxon>Dipodomys</taxon>
    </lineage>
</organism>